<name>A0A8S4Q8G6_OWEFU</name>
<feature type="compositionally biased region" description="Polar residues" evidence="2">
    <location>
        <begin position="404"/>
        <end position="415"/>
    </location>
</feature>
<evidence type="ECO:0000256" key="1">
    <source>
        <dbReference type="SAM" id="Coils"/>
    </source>
</evidence>
<protein>
    <submittedName>
        <fullName evidence="3">Uncharacterized protein</fullName>
    </submittedName>
</protein>
<feature type="compositionally biased region" description="Basic and acidic residues" evidence="2">
    <location>
        <begin position="379"/>
        <end position="402"/>
    </location>
</feature>
<organism evidence="3 4">
    <name type="scientific">Owenia fusiformis</name>
    <name type="common">Polychaete worm</name>
    <dbReference type="NCBI Taxonomy" id="6347"/>
    <lineage>
        <taxon>Eukaryota</taxon>
        <taxon>Metazoa</taxon>
        <taxon>Spiralia</taxon>
        <taxon>Lophotrochozoa</taxon>
        <taxon>Annelida</taxon>
        <taxon>Polychaeta</taxon>
        <taxon>Sedentaria</taxon>
        <taxon>Canalipalpata</taxon>
        <taxon>Sabellida</taxon>
        <taxon>Oweniida</taxon>
        <taxon>Oweniidae</taxon>
        <taxon>Owenia</taxon>
    </lineage>
</organism>
<feature type="coiled-coil region" evidence="1">
    <location>
        <begin position="28"/>
        <end position="76"/>
    </location>
</feature>
<evidence type="ECO:0000313" key="3">
    <source>
        <dbReference type="EMBL" id="CAH1802836.1"/>
    </source>
</evidence>
<dbReference type="SUPFAM" id="SSF90257">
    <property type="entry name" value="Myosin rod fragments"/>
    <property type="match status" value="1"/>
</dbReference>
<comment type="caution">
    <text evidence="3">The sequence shown here is derived from an EMBL/GenBank/DDBJ whole genome shotgun (WGS) entry which is preliminary data.</text>
</comment>
<sequence>MEQSKNTVQTSCCRVDKKATKEKNCDDCKTKDAEINKLGKQIRELIEKMKHENQSKASLQRDLDCLGLLYNQLEEKYGHLGHIQREYWEAKFENRDEFVKKWEELDKFVHDTWEKDHEEHRYMHQVKCESDDVAAKNETLKAHNIDLIQTNAHFRKEHGRKNSEIDRLTKELNHSTSELKNLSERNFHLKKEWKEMQEGVQGVNEMSLEHDRILGIKHEAIEKLEEEKKTLRTKMTEMKIQIDTLRGDYSQLTEQYCRLQNILKETNKELKGAKDMASEYERTLKSNKDTIIKLEDEKNATEINLAELKSNLERIEKDRLTEKNKINVATKDIGTSEIQNSSKWWHGVKKDKKLNSSGTKVNSSMKSNGGTVQKIEHIQAARPSKEEKREQQPMHEFDRRIDSSGGSLWRSQSAVSDKKPMKEKKQEQQTNLYSDLQGYIKTVDTNTQLRQNMIQHTEETYKVAMSNLERLEKILQDPASNAAAIGGSLWRSQSAVSDKKQMKENNQEKQPNPYSSAGCYGKKYQTEKDLATSDDADTLTIDSGVVSDAFSI</sequence>
<feature type="compositionally biased region" description="Basic and acidic residues" evidence="2">
    <location>
        <begin position="416"/>
        <end position="427"/>
    </location>
</feature>
<keyword evidence="1" id="KW-0175">Coiled coil</keyword>
<reference evidence="3" key="1">
    <citation type="submission" date="2022-03" db="EMBL/GenBank/DDBJ databases">
        <authorList>
            <person name="Martin C."/>
        </authorList>
    </citation>
    <scope>NUCLEOTIDE SEQUENCE</scope>
</reference>
<gene>
    <name evidence="3" type="ORF">OFUS_LOCUS26482</name>
</gene>
<feature type="region of interest" description="Disordered" evidence="2">
    <location>
        <begin position="379"/>
        <end position="429"/>
    </location>
</feature>
<evidence type="ECO:0000256" key="2">
    <source>
        <dbReference type="SAM" id="MobiDB-lite"/>
    </source>
</evidence>
<proteinExistence type="predicted"/>
<dbReference type="Gene3D" id="1.20.5.340">
    <property type="match status" value="1"/>
</dbReference>
<evidence type="ECO:0000313" key="4">
    <source>
        <dbReference type="Proteomes" id="UP000749559"/>
    </source>
</evidence>
<feature type="compositionally biased region" description="Basic and acidic residues" evidence="2">
    <location>
        <begin position="497"/>
        <end position="507"/>
    </location>
</feature>
<dbReference type="Proteomes" id="UP000749559">
    <property type="component" value="Unassembled WGS sequence"/>
</dbReference>
<keyword evidence="4" id="KW-1185">Reference proteome</keyword>
<dbReference type="AlphaFoldDB" id="A0A8S4Q8G6"/>
<feature type="region of interest" description="Disordered" evidence="2">
    <location>
        <begin position="495"/>
        <end position="521"/>
    </location>
</feature>
<feature type="coiled-coil region" evidence="1">
    <location>
        <begin position="214"/>
        <end position="325"/>
    </location>
</feature>
<dbReference type="EMBL" id="CAIIXF020000124">
    <property type="protein sequence ID" value="CAH1802836.1"/>
    <property type="molecule type" value="Genomic_DNA"/>
</dbReference>
<accession>A0A8S4Q8G6</accession>